<dbReference type="InterPro" id="IPR010104">
    <property type="entry name" value="TonB_rcpt_bac"/>
</dbReference>
<evidence type="ECO:0000256" key="2">
    <source>
        <dbReference type="ARBA" id="ARBA00009810"/>
    </source>
</evidence>
<dbReference type="GO" id="GO:0009279">
    <property type="term" value="C:cell outer membrane"/>
    <property type="evidence" value="ECO:0007669"/>
    <property type="project" value="UniProtKB-SubCell"/>
</dbReference>
<dbReference type="InterPro" id="IPR000531">
    <property type="entry name" value="Beta-barrel_TonB"/>
</dbReference>
<evidence type="ECO:0000313" key="11">
    <source>
        <dbReference type="EMBL" id="MQA37956.1"/>
    </source>
</evidence>
<dbReference type="PROSITE" id="PS01156">
    <property type="entry name" value="TONB_DEPENDENT_REC_2"/>
    <property type="match status" value="1"/>
</dbReference>
<evidence type="ECO:0000313" key="12">
    <source>
        <dbReference type="Proteomes" id="UP000440498"/>
    </source>
</evidence>
<dbReference type="Gene3D" id="2.170.130.10">
    <property type="entry name" value="TonB-dependent receptor, plug domain"/>
    <property type="match status" value="1"/>
</dbReference>
<dbReference type="EMBL" id="WHUG01000002">
    <property type="protein sequence ID" value="MQA37956.1"/>
    <property type="molecule type" value="Genomic_DNA"/>
</dbReference>
<dbReference type="Proteomes" id="UP000440498">
    <property type="component" value="Unassembled WGS sequence"/>
</dbReference>
<keyword evidence="6" id="KW-0998">Cell outer membrane</keyword>
<evidence type="ECO:0000256" key="8">
    <source>
        <dbReference type="SAM" id="SignalP"/>
    </source>
</evidence>
<feature type="signal peptide" evidence="8">
    <location>
        <begin position="1"/>
        <end position="33"/>
    </location>
</feature>
<dbReference type="InterPro" id="IPR036942">
    <property type="entry name" value="Beta-barrel_TonB_sf"/>
</dbReference>
<organism evidence="11 12">
    <name type="scientific">Rugamonas aquatica</name>
    <dbReference type="NCBI Taxonomy" id="2743357"/>
    <lineage>
        <taxon>Bacteria</taxon>
        <taxon>Pseudomonadati</taxon>
        <taxon>Pseudomonadota</taxon>
        <taxon>Betaproteobacteria</taxon>
        <taxon>Burkholderiales</taxon>
        <taxon>Oxalobacteraceae</taxon>
        <taxon>Telluria group</taxon>
        <taxon>Rugamonas</taxon>
    </lineage>
</organism>
<keyword evidence="12" id="KW-1185">Reference proteome</keyword>
<evidence type="ECO:0000256" key="7">
    <source>
        <dbReference type="RuleBase" id="RU003357"/>
    </source>
</evidence>
<comment type="subcellular location">
    <subcellularLocation>
        <location evidence="1 7">Cell outer membrane</location>
    </subcellularLocation>
</comment>
<name>A0A6A7MYV3_9BURK</name>
<dbReference type="Pfam" id="PF07715">
    <property type="entry name" value="Plug"/>
    <property type="match status" value="1"/>
</dbReference>
<proteinExistence type="inferred from homology"/>
<protein>
    <submittedName>
        <fullName evidence="11">TonB-dependent receptor</fullName>
    </submittedName>
</protein>
<dbReference type="RefSeq" id="WP_152837395.1">
    <property type="nucleotide sequence ID" value="NZ_WHUG01000002.1"/>
</dbReference>
<evidence type="ECO:0000259" key="10">
    <source>
        <dbReference type="Pfam" id="PF07715"/>
    </source>
</evidence>
<dbReference type="PANTHER" id="PTHR40980:SF3">
    <property type="entry name" value="TONB-DEPENDENT RECEPTOR-LIKE BETA-BARREL DOMAIN-CONTAINING PROTEIN"/>
    <property type="match status" value="1"/>
</dbReference>
<reference evidence="11 12" key="1">
    <citation type="submission" date="2019-10" db="EMBL/GenBank/DDBJ databases">
        <title>Two novel species isolated from a subtropical stream in China.</title>
        <authorList>
            <person name="Lu H."/>
        </authorList>
    </citation>
    <scope>NUCLEOTIDE SEQUENCE [LARGE SCALE GENOMIC DNA]</scope>
    <source>
        <strain evidence="11 12">FT29W</strain>
    </source>
</reference>
<accession>A0A6A7MYV3</accession>
<feature type="domain" description="TonB-dependent receptor-like beta-barrel" evidence="9">
    <location>
        <begin position="421"/>
        <end position="909"/>
    </location>
</feature>
<dbReference type="NCBIfam" id="TIGR01782">
    <property type="entry name" value="TonB-Xanth-Caul"/>
    <property type="match status" value="1"/>
</dbReference>
<sequence>MNDSYNSSKVQLRFHPMALAVALTIVGTAASHAAELATTPAADAPVQQIEVTGIRASKQKSLEKKRHADGVTEVISAEDVGKMPDKNVADALQKLPGVVTTAGSGGGNGYDENDRVSMRGTSPSLALTTINGHSVATADWDPSDMLSNGGASRSVSFLLLPSEIVSQVIVHKSAQADQLEGGVSGAIDILTRRPLEFKKPFTAEIGLQGVYSDLSGKTNPQLNALFNWKNETGDAGVMLQVFDQKRQIRRDSQQMTWGVISPTSAAGKANGGQLAGAYYASGITQQLFQQERHRSGAVVDAEFKVNNDLTLNLNGFHSKLKAEYLMNNFVVRPGNSIAGGVVPTNVTLANGVLTNARFDNTGNATGAQIETYSNPSAASQTNFLNGDFKYRASENLRFTGQVGKTKADSDAYLYANYAFLPNTSTGYAYSGAGSPLQLSLPNGVNAASLTANPGNSGADDSYALQHSADKESYGNVDGEYRFEDSWLSAIKAGVRHSDHERAGTRPLKGGPAVNAANNGATAITTLPGYGGTVYPGDFGNNLGGLGTGGLPLLTSDQVVSWSNANLPTNPSYNLPVSGVFKVKEKVDSGYLMARFEGEHWRGDVGLRLVRTKVSVTTNTGVPCGVPSATNGITYGSPAQASACATFVPAGATLTTGSRFGNFYTMTTDSSYTNKLPSANLALDVREDVVVRLSAAKVMSRPDYSALGATFSGFAYNVANPVPSTATGGNPKLAPVVAKNYNAGVEWYFKPRSLLSAQLFYIDFESLIGSGTSTQVLLNTAIPASLGGPALVPTVVNSPVSTKGVSKGIELGYEQPVWGSFGIQANYSYVDAKEANGLPMLGSSKNAYTAGTYFENDQFSARLVYSYRSASRNGLFGLSQSYSAATGTLAASVNYIVNDKLTLTFEGLNLNNPKLRVYNAASATIPFENSSAFYSSGRQFYLGLRYKF</sequence>
<evidence type="ECO:0000259" key="9">
    <source>
        <dbReference type="Pfam" id="PF00593"/>
    </source>
</evidence>
<evidence type="ECO:0000256" key="6">
    <source>
        <dbReference type="ARBA" id="ARBA00023237"/>
    </source>
</evidence>
<dbReference type="InterPro" id="IPR012910">
    <property type="entry name" value="Plug_dom"/>
</dbReference>
<evidence type="ECO:0000256" key="4">
    <source>
        <dbReference type="ARBA" id="ARBA00023077"/>
    </source>
</evidence>
<keyword evidence="3 8" id="KW-0732">Signal</keyword>
<keyword evidence="5 7" id="KW-0472">Membrane</keyword>
<evidence type="ECO:0000256" key="3">
    <source>
        <dbReference type="ARBA" id="ARBA00022729"/>
    </source>
</evidence>
<feature type="chain" id="PRO_5025523760" evidence="8">
    <location>
        <begin position="34"/>
        <end position="947"/>
    </location>
</feature>
<evidence type="ECO:0000256" key="1">
    <source>
        <dbReference type="ARBA" id="ARBA00004442"/>
    </source>
</evidence>
<comment type="similarity">
    <text evidence="2 7">Belongs to the TonB-dependent receptor family.</text>
</comment>
<comment type="caution">
    <text evidence="11">The sequence shown here is derived from an EMBL/GenBank/DDBJ whole genome shotgun (WGS) entry which is preliminary data.</text>
</comment>
<dbReference type="PANTHER" id="PTHR40980">
    <property type="entry name" value="PLUG DOMAIN-CONTAINING PROTEIN"/>
    <property type="match status" value="1"/>
</dbReference>
<dbReference type="SUPFAM" id="SSF56935">
    <property type="entry name" value="Porins"/>
    <property type="match status" value="1"/>
</dbReference>
<keyword evidence="4 7" id="KW-0798">TonB box</keyword>
<gene>
    <name evidence="11" type="ORF">GEV02_07330</name>
</gene>
<dbReference type="InterPro" id="IPR037066">
    <property type="entry name" value="Plug_dom_sf"/>
</dbReference>
<dbReference type="InterPro" id="IPR010917">
    <property type="entry name" value="TonB_rcpt_CS"/>
</dbReference>
<feature type="domain" description="TonB-dependent receptor plug" evidence="10">
    <location>
        <begin position="65"/>
        <end position="180"/>
    </location>
</feature>
<dbReference type="AlphaFoldDB" id="A0A6A7MYV3"/>
<keyword evidence="11" id="KW-0675">Receptor</keyword>
<evidence type="ECO:0000256" key="5">
    <source>
        <dbReference type="ARBA" id="ARBA00023136"/>
    </source>
</evidence>
<dbReference type="Gene3D" id="2.40.170.20">
    <property type="entry name" value="TonB-dependent receptor, beta-barrel domain"/>
    <property type="match status" value="1"/>
</dbReference>
<dbReference type="Pfam" id="PF00593">
    <property type="entry name" value="TonB_dep_Rec_b-barrel"/>
    <property type="match status" value="1"/>
</dbReference>